<reference evidence="9 10" key="1">
    <citation type="submission" date="2018-06" db="EMBL/GenBank/DDBJ databases">
        <authorList>
            <consortium name="Pathogen Informatics"/>
            <person name="Doyle S."/>
        </authorList>
    </citation>
    <scope>NUCLEOTIDE SEQUENCE [LARGE SCALE GENOMIC DNA]</scope>
    <source>
        <strain evidence="9 10">NCTC204</strain>
    </source>
</reference>
<dbReference type="Proteomes" id="UP000255192">
    <property type="component" value="Unassembled WGS sequence"/>
</dbReference>
<evidence type="ECO:0000313" key="9">
    <source>
        <dbReference type="EMBL" id="STU92974.1"/>
    </source>
</evidence>
<keyword evidence="4" id="KW-0997">Cell inner membrane</keyword>
<dbReference type="GO" id="GO:0005886">
    <property type="term" value="C:plasma membrane"/>
    <property type="evidence" value="ECO:0007669"/>
    <property type="project" value="UniProtKB-SubCell"/>
</dbReference>
<evidence type="ECO:0000256" key="5">
    <source>
        <dbReference type="ARBA" id="ARBA00022692"/>
    </source>
</evidence>
<dbReference type="AlphaFoldDB" id="A0A378A0F6"/>
<gene>
    <name evidence="9" type="primary">yrfF_1</name>
    <name evidence="9" type="ORF">NCTC204_02457</name>
</gene>
<evidence type="ECO:0000256" key="4">
    <source>
        <dbReference type="ARBA" id="ARBA00022519"/>
    </source>
</evidence>
<keyword evidence="3" id="KW-1003">Cell membrane</keyword>
<evidence type="ECO:0000313" key="10">
    <source>
        <dbReference type="Proteomes" id="UP000255192"/>
    </source>
</evidence>
<keyword evidence="7 8" id="KW-0472">Membrane</keyword>
<protein>
    <submittedName>
        <fullName evidence="9">IgaA</fullName>
    </submittedName>
</protein>
<name>A0A378A0F6_KLEPN</name>
<evidence type="ECO:0000256" key="7">
    <source>
        <dbReference type="ARBA" id="ARBA00023136"/>
    </source>
</evidence>
<evidence type="ECO:0000256" key="6">
    <source>
        <dbReference type="ARBA" id="ARBA00022989"/>
    </source>
</evidence>
<evidence type="ECO:0000256" key="2">
    <source>
        <dbReference type="ARBA" id="ARBA00009494"/>
    </source>
</evidence>
<organism evidence="9 10">
    <name type="scientific">Klebsiella pneumoniae</name>
    <dbReference type="NCBI Taxonomy" id="573"/>
    <lineage>
        <taxon>Bacteria</taxon>
        <taxon>Pseudomonadati</taxon>
        <taxon>Pseudomonadota</taxon>
        <taxon>Gammaproteobacteria</taxon>
        <taxon>Enterobacterales</taxon>
        <taxon>Enterobacteriaceae</taxon>
        <taxon>Klebsiella/Raoultella group</taxon>
        <taxon>Klebsiella</taxon>
        <taxon>Klebsiella pneumoniae complex</taxon>
    </lineage>
</organism>
<dbReference type="Pfam" id="PF07095">
    <property type="entry name" value="IgaA"/>
    <property type="match status" value="1"/>
</dbReference>
<feature type="transmembrane region" description="Helical" evidence="8">
    <location>
        <begin position="39"/>
        <end position="59"/>
    </location>
</feature>
<proteinExistence type="inferred from homology"/>
<keyword evidence="6 8" id="KW-1133">Transmembrane helix</keyword>
<comment type="similarity">
    <text evidence="2">Belongs to the IgaA family.</text>
</comment>
<dbReference type="EMBL" id="UGMD01000002">
    <property type="protein sequence ID" value="STU92974.1"/>
    <property type="molecule type" value="Genomic_DNA"/>
</dbReference>
<evidence type="ECO:0000256" key="3">
    <source>
        <dbReference type="ARBA" id="ARBA00022475"/>
    </source>
</evidence>
<evidence type="ECO:0000256" key="1">
    <source>
        <dbReference type="ARBA" id="ARBA00004429"/>
    </source>
</evidence>
<evidence type="ECO:0000256" key="8">
    <source>
        <dbReference type="SAM" id="Phobius"/>
    </source>
</evidence>
<dbReference type="InterPro" id="IPR010771">
    <property type="entry name" value="IgaA"/>
</dbReference>
<keyword evidence="5 8" id="KW-0812">Transmembrane</keyword>
<sequence>MPQDLGQQTDIDIYLNRHVARQGRYLSLHDEVKNFPLQYWLRSAIIAAGALVVVIMLWASRTVEYAV</sequence>
<accession>A0A378A0F6</accession>
<comment type="subcellular location">
    <subcellularLocation>
        <location evidence="1">Cell inner membrane</location>
        <topology evidence="1">Multi-pass membrane protein</topology>
    </subcellularLocation>
</comment>